<reference evidence="5 6" key="2">
    <citation type="submission" date="2019-01" db="EMBL/GenBank/DDBJ databases">
        <title>Motilimonas pumilus sp. nov., isolated from the gut of sea cucumber (Apostichopus japonicus).</title>
        <authorList>
            <person name="Wang F.-Q."/>
            <person name="Ren L.-H."/>
            <person name="Lin Y.-W."/>
            <person name="Sun G.-H."/>
            <person name="Du Z.-J."/>
            <person name="Zhao J.-X."/>
            <person name="Liu X.-J."/>
            <person name="Liu L.-J."/>
        </authorList>
    </citation>
    <scope>NUCLEOTIDE SEQUENCE [LARGE SCALE GENOMIC DNA]</scope>
    <source>
        <strain evidence="5 6">PLHSC7-2</strain>
    </source>
</reference>
<organism evidence="5 6">
    <name type="scientific">Motilimonas pumila</name>
    <dbReference type="NCBI Taxonomy" id="2303987"/>
    <lineage>
        <taxon>Bacteria</taxon>
        <taxon>Pseudomonadati</taxon>
        <taxon>Pseudomonadota</taxon>
        <taxon>Gammaproteobacteria</taxon>
        <taxon>Alteromonadales</taxon>
        <taxon>Alteromonadales genera incertae sedis</taxon>
        <taxon>Motilimonas</taxon>
    </lineage>
</organism>
<dbReference type="RefSeq" id="WP_119910704.1">
    <property type="nucleotide sequence ID" value="NZ_QZCH01000012.1"/>
</dbReference>
<evidence type="ECO:0000256" key="2">
    <source>
        <dbReference type="ARBA" id="ARBA00022963"/>
    </source>
</evidence>
<dbReference type="Proteomes" id="UP000283255">
    <property type="component" value="Unassembled WGS sequence"/>
</dbReference>
<evidence type="ECO:0000256" key="3">
    <source>
        <dbReference type="ARBA" id="ARBA00023098"/>
    </source>
</evidence>
<dbReference type="PANTHER" id="PTHR10272:SF13">
    <property type="entry name" value="POLY(ETHYLENE TEREPHTHALATE) HYDROLASE"/>
    <property type="match status" value="1"/>
</dbReference>
<feature type="signal peptide" evidence="4">
    <location>
        <begin position="1"/>
        <end position="22"/>
    </location>
</feature>
<accession>A0A418YEM2</accession>
<feature type="chain" id="PRO_5019540931" description="Dienelactone hydrolase" evidence="4">
    <location>
        <begin position="23"/>
        <end position="351"/>
    </location>
</feature>
<evidence type="ECO:0008006" key="7">
    <source>
        <dbReference type="Google" id="ProtNLM"/>
    </source>
</evidence>
<keyword evidence="2" id="KW-0442">Lipid degradation</keyword>
<evidence type="ECO:0000313" key="5">
    <source>
        <dbReference type="EMBL" id="RJG47551.1"/>
    </source>
</evidence>
<keyword evidence="4" id="KW-0732">Signal</keyword>
<dbReference type="AlphaFoldDB" id="A0A418YEM2"/>
<dbReference type="PANTHER" id="PTHR10272">
    <property type="entry name" value="PLATELET-ACTIVATING FACTOR ACETYLHYDROLASE"/>
    <property type="match status" value="1"/>
</dbReference>
<dbReference type="InterPro" id="IPR029058">
    <property type="entry name" value="AB_hydrolase_fold"/>
</dbReference>
<proteinExistence type="predicted"/>
<comment type="caution">
    <text evidence="5">The sequence shown here is derived from an EMBL/GenBank/DDBJ whole genome shotgun (WGS) entry which is preliminary data.</text>
</comment>
<dbReference type="GO" id="GO:0003847">
    <property type="term" value="F:1-alkyl-2-acetylglycerophosphocholine esterase activity"/>
    <property type="evidence" value="ECO:0007669"/>
    <property type="project" value="TreeGrafter"/>
</dbReference>
<name>A0A418YEM2_9GAMM</name>
<dbReference type="InterPro" id="IPR016986">
    <property type="entry name" value="UCP031982_abhydr"/>
</dbReference>
<dbReference type="SUPFAM" id="SSF53474">
    <property type="entry name" value="alpha/beta-Hydrolases"/>
    <property type="match status" value="1"/>
</dbReference>
<keyword evidence="3" id="KW-0443">Lipid metabolism</keyword>
<dbReference type="OrthoDB" id="192696at2"/>
<dbReference type="PIRSF" id="PIRSF031982">
    <property type="entry name" value="UCP031982_abhydr"/>
    <property type="match status" value="1"/>
</dbReference>
<keyword evidence="6" id="KW-1185">Reference proteome</keyword>
<reference evidence="5 6" key="1">
    <citation type="submission" date="2018-09" db="EMBL/GenBank/DDBJ databases">
        <authorList>
            <person name="Wang F."/>
        </authorList>
    </citation>
    <scope>NUCLEOTIDE SEQUENCE [LARGE SCALE GENOMIC DNA]</scope>
    <source>
        <strain evidence="5 6">PLHSC7-2</strain>
    </source>
</reference>
<dbReference type="GO" id="GO:0016042">
    <property type="term" value="P:lipid catabolic process"/>
    <property type="evidence" value="ECO:0007669"/>
    <property type="project" value="UniProtKB-KW"/>
</dbReference>
<dbReference type="EMBL" id="QZCH01000012">
    <property type="protein sequence ID" value="RJG47551.1"/>
    <property type="molecule type" value="Genomic_DNA"/>
</dbReference>
<gene>
    <name evidence="5" type="ORF">D1Z90_10455</name>
</gene>
<evidence type="ECO:0000256" key="1">
    <source>
        <dbReference type="ARBA" id="ARBA00022801"/>
    </source>
</evidence>
<dbReference type="Gene3D" id="3.40.50.1820">
    <property type="entry name" value="alpha/beta hydrolase"/>
    <property type="match status" value="1"/>
</dbReference>
<evidence type="ECO:0000313" key="6">
    <source>
        <dbReference type="Proteomes" id="UP000283255"/>
    </source>
</evidence>
<evidence type="ECO:0000256" key="4">
    <source>
        <dbReference type="SAM" id="SignalP"/>
    </source>
</evidence>
<keyword evidence="1" id="KW-0378">Hydrolase</keyword>
<sequence length="351" mass="37955">MNRTRILLAFMMLSISSFFAHGTTENTAKYIGFKKLTVKPSKAEPGFPIGLIYPTHTRDKAINVGPFKMRLAKGAKIAKGQYPLAIISHGSGSTNLAHRSIAFALVKAGFVVGVPLHPGNNFQNNSAAGSTDSWNDRPAHIKQAIDAVLADKAVGKHINNEQIAVVGYSAGGYTALAAAGGKADTSHLIEFCQQGVIKDPMCKAVKAKKVKPQPLDDNYDPRIKAIVLMAPVGVLFQAEDALSNVKIPTLMLQAEKDQELTEPYHATVIANHFKDQALLSHCLVKNASHYAFITPFPAEIKDKLGKVAKDPKGFNRSQFHQQLTADINQYLLNALSAEPSDAFKPTSCTLL</sequence>
<protein>
    <recommendedName>
        <fullName evidence="7">Dienelactone hydrolase</fullName>
    </recommendedName>
</protein>